<dbReference type="AlphaFoldDB" id="A0A6A4MCF0"/>
<dbReference type="Proteomes" id="UP000428333">
    <property type="component" value="Linkage Group LG02"/>
</dbReference>
<reference evidence="2 3" key="1">
    <citation type="journal article" date="2019" name="Genome Biol. Evol.">
        <title>The Rhododendron genome and chromosomal organization provide insight into shared whole-genome duplications across the heath family (Ericaceae).</title>
        <authorList>
            <person name="Soza V.L."/>
            <person name="Lindsley D."/>
            <person name="Waalkes A."/>
            <person name="Ramage E."/>
            <person name="Patwardhan R.P."/>
            <person name="Burton J.N."/>
            <person name="Adey A."/>
            <person name="Kumar A."/>
            <person name="Qiu R."/>
            <person name="Shendure J."/>
            <person name="Hall B."/>
        </authorList>
    </citation>
    <scope>NUCLEOTIDE SEQUENCE [LARGE SCALE GENOMIC DNA]</scope>
    <source>
        <strain evidence="2">RSF 1966-606</strain>
    </source>
</reference>
<dbReference type="OrthoDB" id="1648440at2759"/>
<name>A0A6A4MCF0_9ERIC</name>
<accession>A0A6A4MCF0</accession>
<dbReference type="InterPro" id="IPR024752">
    <property type="entry name" value="Myb/SANT-like_dom"/>
</dbReference>
<proteinExistence type="predicted"/>
<sequence>MNLGKKVAPTGSHRFGVVPPGAYRPGRANWDSQMTRLFLQLAIKEIEAEGKGTTQLSNNSLCNIAAEISARTGEVVNLKQCKDRYGVLKQDWQAWTLLVDSRRGATGLARGVDAKGIEEVRPPLTAMHSGREGELGMGANGRRALATTMTTTDTCQQNQYKSVIKHGCNMVDIVKILGRMEYFQQEPVPPVYWWLIDYLSGDPMKMDVFYGLPNDEQRIFFAQREHTKAIGHTSTDIVNSTGQDRNWAFQLRSTCPDDIGRGTFDLGNFTRLLETGVYPENYPIFNSGNGGNELPNFNCPRAHQQSNEIYQNGEGFGNMPWVNRFATTGQGDAGPSDNVPRVQQFVEEYNSSPHLYASSDFRNPFNSIGHGTEPHAGYDNWEWMNNNNGNAGSSTNVFDDDANADSEYSIPTDEFYAEIGEDELLVDLLTVALLHAIQILRRPQRLPFHTCPLSSKAYLHDLMNARDERFQLELCMPNDTFAKIVRELQETYGWSSS</sequence>
<feature type="non-terminal residue" evidence="2">
    <location>
        <position position="1"/>
    </location>
</feature>
<organism evidence="2 3">
    <name type="scientific">Rhododendron williamsianum</name>
    <dbReference type="NCBI Taxonomy" id="262921"/>
    <lineage>
        <taxon>Eukaryota</taxon>
        <taxon>Viridiplantae</taxon>
        <taxon>Streptophyta</taxon>
        <taxon>Embryophyta</taxon>
        <taxon>Tracheophyta</taxon>
        <taxon>Spermatophyta</taxon>
        <taxon>Magnoliopsida</taxon>
        <taxon>eudicotyledons</taxon>
        <taxon>Gunneridae</taxon>
        <taxon>Pentapetalae</taxon>
        <taxon>asterids</taxon>
        <taxon>Ericales</taxon>
        <taxon>Ericaceae</taxon>
        <taxon>Ericoideae</taxon>
        <taxon>Rhodoreae</taxon>
        <taxon>Rhododendron</taxon>
    </lineage>
</organism>
<comment type="caution">
    <text evidence="2">The sequence shown here is derived from an EMBL/GenBank/DDBJ whole genome shotgun (WGS) entry which is preliminary data.</text>
</comment>
<protein>
    <recommendedName>
        <fullName evidence="1">Myb/SANT-like domain-containing protein</fullName>
    </recommendedName>
</protein>
<evidence type="ECO:0000259" key="1">
    <source>
        <dbReference type="Pfam" id="PF12776"/>
    </source>
</evidence>
<gene>
    <name evidence="2" type="ORF">C3L33_02268</name>
</gene>
<feature type="domain" description="Myb/SANT-like" evidence="1">
    <location>
        <begin position="29"/>
        <end position="101"/>
    </location>
</feature>
<evidence type="ECO:0000313" key="3">
    <source>
        <dbReference type="Proteomes" id="UP000428333"/>
    </source>
</evidence>
<dbReference type="EMBL" id="QEFC01000228">
    <property type="protein sequence ID" value="KAE9465821.1"/>
    <property type="molecule type" value="Genomic_DNA"/>
</dbReference>
<dbReference type="Pfam" id="PF12776">
    <property type="entry name" value="Myb_DNA-bind_3"/>
    <property type="match status" value="1"/>
</dbReference>
<evidence type="ECO:0000313" key="2">
    <source>
        <dbReference type="EMBL" id="KAE9465821.1"/>
    </source>
</evidence>
<keyword evidence="3" id="KW-1185">Reference proteome</keyword>